<accession>A0A7R9BIY5</accession>
<evidence type="ECO:0000256" key="3">
    <source>
        <dbReference type="ARBA" id="ARBA00022676"/>
    </source>
</evidence>
<sequence length="498" mass="56299">MLRSDSCTHADAASRRVHARGPFQPQFNSELIHMRPSMGFIHTRPSLPSEQKGTRDVLLSPPGLAKATLVEAGLETILLTKAWKYTATRILESMGSYSHPIVGVPHGNNWVIQLQFGGLGIIGRPSTASAGSWRGWHLLAGGFGTVLIKTCHLDDREPTGTVVRCVTFVEVEPAFHAKHFAKIPFQPFYTTFNEVMGLQAIFWDTKSRDFKGRSTMKSIMTFISLPILQDNAIVFTFPLPGGFYERDGFVTTKRSCMYGRRSFPTAVIRLSYPATRFGSGVHSIQFDLEKMNLNSCVMDSIRKYEFVFPVDHDELYSINLPELSTWQELQQRSFLKSSPTTTACFPEFQMIRTNEAVNFAREHKLSKVLDGIPAYLYFMSHIHATEDTDSRGALPHRRKCIHDLNSVITLEFHGGRSCLLPDGSYRPCTTRIINGNVMQSFHYKSKCTSTAEDFGILFFPCDLTRAKYASLAIRNNVWKYLPVVKSRMEHFLTELKLV</sequence>
<name>A0A7R9BIY5_9CRUS</name>
<comment type="similarity">
    <text evidence="2 6">Belongs to the glycosyltransferase 92 family.</text>
</comment>
<dbReference type="AlphaFoldDB" id="A0A7R9BIY5"/>
<protein>
    <recommendedName>
        <fullName evidence="6">Glycosyltransferase family 92 protein</fullName>
        <ecNumber evidence="6">2.4.1.-</ecNumber>
    </recommendedName>
</protein>
<dbReference type="GO" id="GO:0016020">
    <property type="term" value="C:membrane"/>
    <property type="evidence" value="ECO:0007669"/>
    <property type="project" value="UniProtKB-SubCell"/>
</dbReference>
<evidence type="ECO:0000313" key="7">
    <source>
        <dbReference type="EMBL" id="CAD7276220.1"/>
    </source>
</evidence>
<comment type="subcellular location">
    <subcellularLocation>
        <location evidence="1">Membrane</location>
    </subcellularLocation>
</comment>
<evidence type="ECO:0000256" key="2">
    <source>
        <dbReference type="ARBA" id="ARBA00007647"/>
    </source>
</evidence>
<evidence type="ECO:0000256" key="4">
    <source>
        <dbReference type="ARBA" id="ARBA00022679"/>
    </source>
</evidence>
<evidence type="ECO:0000313" key="8">
    <source>
        <dbReference type="Proteomes" id="UP000678499"/>
    </source>
</evidence>
<dbReference type="Pfam" id="PF01697">
    <property type="entry name" value="Glyco_transf_92"/>
    <property type="match status" value="1"/>
</dbReference>
<dbReference type="EMBL" id="OA882615">
    <property type="protein sequence ID" value="CAD7276220.1"/>
    <property type="molecule type" value="Genomic_DNA"/>
</dbReference>
<dbReference type="EMBL" id="CAJPEX010000578">
    <property type="protein sequence ID" value="CAG0916372.1"/>
    <property type="molecule type" value="Genomic_DNA"/>
</dbReference>
<gene>
    <name evidence="7" type="ORF">NMOB1V02_LOCUS3992</name>
</gene>
<keyword evidence="3 6" id="KW-0328">Glycosyltransferase</keyword>
<dbReference type="Proteomes" id="UP000678499">
    <property type="component" value="Unassembled WGS sequence"/>
</dbReference>
<keyword evidence="5" id="KW-0472">Membrane</keyword>
<evidence type="ECO:0000256" key="5">
    <source>
        <dbReference type="ARBA" id="ARBA00023136"/>
    </source>
</evidence>
<dbReference type="EC" id="2.4.1.-" evidence="6"/>
<dbReference type="InterPro" id="IPR008166">
    <property type="entry name" value="Glyco_transf_92"/>
</dbReference>
<evidence type="ECO:0000256" key="6">
    <source>
        <dbReference type="RuleBase" id="RU366017"/>
    </source>
</evidence>
<evidence type="ECO:0000256" key="1">
    <source>
        <dbReference type="ARBA" id="ARBA00004370"/>
    </source>
</evidence>
<organism evidence="7">
    <name type="scientific">Notodromas monacha</name>
    <dbReference type="NCBI Taxonomy" id="399045"/>
    <lineage>
        <taxon>Eukaryota</taxon>
        <taxon>Metazoa</taxon>
        <taxon>Ecdysozoa</taxon>
        <taxon>Arthropoda</taxon>
        <taxon>Crustacea</taxon>
        <taxon>Oligostraca</taxon>
        <taxon>Ostracoda</taxon>
        <taxon>Podocopa</taxon>
        <taxon>Podocopida</taxon>
        <taxon>Cypridocopina</taxon>
        <taxon>Cypridoidea</taxon>
        <taxon>Cyprididae</taxon>
        <taxon>Notodromas</taxon>
    </lineage>
</organism>
<keyword evidence="8" id="KW-1185">Reference proteome</keyword>
<dbReference type="GO" id="GO:0016757">
    <property type="term" value="F:glycosyltransferase activity"/>
    <property type="evidence" value="ECO:0007669"/>
    <property type="project" value="UniProtKB-UniRule"/>
</dbReference>
<proteinExistence type="inferred from homology"/>
<keyword evidence="4 6" id="KW-0808">Transferase</keyword>
<reference evidence="7" key="1">
    <citation type="submission" date="2020-11" db="EMBL/GenBank/DDBJ databases">
        <authorList>
            <person name="Tran Van P."/>
        </authorList>
    </citation>
    <scope>NUCLEOTIDE SEQUENCE</scope>
</reference>